<dbReference type="Pfam" id="PF04426">
    <property type="entry name" value="Bul1_C"/>
    <property type="match status" value="1"/>
</dbReference>
<feature type="region of interest" description="Disordered" evidence="1">
    <location>
        <begin position="1"/>
        <end position="54"/>
    </location>
</feature>
<gene>
    <name evidence="4" type="ORF">CXQ85_000596</name>
</gene>
<feature type="domain" description="Bul1 C-terminal" evidence="3">
    <location>
        <begin position="802"/>
        <end position="861"/>
    </location>
</feature>
<evidence type="ECO:0000259" key="2">
    <source>
        <dbReference type="Pfam" id="PF04425"/>
    </source>
</evidence>
<evidence type="ECO:0000259" key="3">
    <source>
        <dbReference type="Pfam" id="PF04426"/>
    </source>
</evidence>
<name>A0A2V1AV09_9ASCO</name>
<dbReference type="VEuPathDB" id="FungiDB:CXQ85_000596"/>
<accession>A0A2V1AV09</accession>
<dbReference type="Proteomes" id="UP000244309">
    <property type="component" value="Unassembled WGS sequence"/>
</dbReference>
<proteinExistence type="predicted"/>
<dbReference type="InterPro" id="IPR039634">
    <property type="entry name" value="Bul1-like"/>
</dbReference>
<dbReference type="RefSeq" id="XP_025342554.1">
    <property type="nucleotide sequence ID" value="XM_025484339.1"/>
</dbReference>
<organism evidence="4 5">
    <name type="scientific">Candidozyma haemuli</name>
    <dbReference type="NCBI Taxonomy" id="45357"/>
    <lineage>
        <taxon>Eukaryota</taxon>
        <taxon>Fungi</taxon>
        <taxon>Dikarya</taxon>
        <taxon>Ascomycota</taxon>
        <taxon>Saccharomycotina</taxon>
        <taxon>Pichiomycetes</taxon>
        <taxon>Metschnikowiaceae</taxon>
        <taxon>Candidozyma</taxon>
    </lineage>
</organism>
<reference evidence="4 5" key="1">
    <citation type="submission" date="2017-12" db="EMBL/GenBank/DDBJ databases">
        <title>Genome Sequence of a Multidrug-Resistant Candida haemulonii Isolate from a Patient with Chronic Leg Ulcers in Israel.</title>
        <authorList>
            <person name="Chow N.A."/>
            <person name="Gade L."/>
            <person name="Batra D."/>
            <person name="Rowe L.A."/>
            <person name="Ben-Ami R."/>
            <person name="Loparev V.N."/>
            <person name="Litvintseva A.P."/>
        </authorList>
    </citation>
    <scope>NUCLEOTIDE SEQUENCE [LARGE SCALE GENOMIC DNA]</scope>
    <source>
        <strain evidence="4 5">B11899</strain>
    </source>
</reference>
<dbReference type="STRING" id="45357.A0A2V1AV09"/>
<comment type="caution">
    <text evidence="4">The sequence shown here is derived from an EMBL/GenBank/DDBJ whole genome shotgun (WGS) entry which is preliminary data.</text>
</comment>
<dbReference type="InterPro" id="IPR022794">
    <property type="entry name" value="Bul1_C"/>
</dbReference>
<sequence>MREGTQTRTPPSNPPPYEEGPIEIDGNQPSVNPNGSDELVSENSPEKRNIPYRPDKHLQKQINRLMSPTPLMTSPSGTRTEYFDLLPSFQLYQSILKRNDFEFDENALGNPPVYGEIDSRDGQFRTSITTDNRSNNFQNFGELDDENSNQASYLFSEVEANDGYQVDNSRDSSNVSETHDRDGVLSHESYGCSVLDNIDKLPVARSSPLSVQIFVTKDVPVPNKANELENKLKEYSCGDIVNGYIIIANTSNRDVDFGLFTVSLEGAVKAISLPSKQDALSEKYSAKIMLKKFLKMYDLNASYNYGVIPSSAGIQYDPDTRDHHDGCILGLPDNRILKAGERYKKFITFKFPEMLLDSACPHDVMRHTMPPPSFGIENRFHAGQTIEVNKALGYGTVNNRGSPIRLRDFSFDNLSVSYAIEAKFIDKQHAKTQDCPIDANEINNPDPSNESKYVISKKTEFFLRFIPNVKSQIETYSRAYRNFREDTFDELGIDGMFHSQLASTLTWKKINAMRRCIEEEIRSSVNQNEAKRDDVKRKNILFNNKPLNRGGMKEDVPSSVPSSNSNTIISSPTTIYLKRRKRLLNSSVKIGSSRMAVTIPNKLIPYASPRLLQKYNKGSSQTSNDVGQTLCDISTGGVSLQPVSSNMEELYNRDDEILIKSVKAKIYFESYEKSMKPPQLGSIDFNIIAWTYRTEYPIPLTLEHDLFYTDPGSNDISFDGIDDANTHENLRLLKESINDKIDYLRSTGTFVSQGTFSYLKGLSKLGVKKDTIQHFFTPIVSASKPELFNCTWKARELINGNIEWSCELDIPLQIANKNNYTLIPSFQNCLVGRLYALQMVVKYKGGDEGSNQLKIDIPVLVG</sequence>
<dbReference type="EMBL" id="PKFO01000005">
    <property type="protein sequence ID" value="PVH21614.1"/>
    <property type="molecule type" value="Genomic_DNA"/>
</dbReference>
<keyword evidence="5" id="KW-1185">Reference proteome</keyword>
<dbReference type="PANTHER" id="PTHR31904:SF1">
    <property type="entry name" value="BYPASS OF STOP CODON PROTEIN 5-RELATED"/>
    <property type="match status" value="1"/>
</dbReference>
<feature type="region of interest" description="Disordered" evidence="1">
    <location>
        <begin position="544"/>
        <end position="565"/>
    </location>
</feature>
<dbReference type="GeneID" id="37005929"/>
<feature type="domain" description="Bul1 N-terminal" evidence="2">
    <location>
        <begin position="76"/>
        <end position="540"/>
    </location>
</feature>
<evidence type="ECO:0008006" key="6">
    <source>
        <dbReference type="Google" id="ProtNLM"/>
    </source>
</evidence>
<evidence type="ECO:0000313" key="4">
    <source>
        <dbReference type="EMBL" id="PVH21614.1"/>
    </source>
</evidence>
<dbReference type="AlphaFoldDB" id="A0A2V1AV09"/>
<feature type="compositionally biased region" description="Basic and acidic residues" evidence="1">
    <location>
        <begin position="44"/>
        <end position="54"/>
    </location>
</feature>
<protein>
    <recommendedName>
        <fullName evidence="6">Bul1 N-terminal domain-containing protein</fullName>
    </recommendedName>
</protein>
<evidence type="ECO:0000313" key="5">
    <source>
        <dbReference type="Proteomes" id="UP000244309"/>
    </source>
</evidence>
<dbReference type="OrthoDB" id="2283785at2759"/>
<dbReference type="PANTHER" id="PTHR31904">
    <property type="entry name" value="BYPASS OF STOP CODON PROTEIN 5-RELATED"/>
    <property type="match status" value="1"/>
</dbReference>
<evidence type="ECO:0000256" key="1">
    <source>
        <dbReference type="SAM" id="MobiDB-lite"/>
    </source>
</evidence>
<dbReference type="Pfam" id="PF04425">
    <property type="entry name" value="Bul1_N"/>
    <property type="match status" value="1"/>
</dbReference>
<dbReference type="InterPro" id="IPR007519">
    <property type="entry name" value="Bul1_N"/>
</dbReference>